<feature type="binding site" evidence="5">
    <location>
        <position position="58"/>
    </location>
    <ligand>
        <name>S-adenosyl-L-methionine</name>
        <dbReference type="ChEBI" id="CHEBI:59789"/>
    </ligand>
</feature>
<dbReference type="Proteomes" id="UP001055057">
    <property type="component" value="Unassembled WGS sequence"/>
</dbReference>
<feature type="binding site" evidence="5">
    <location>
        <position position="89"/>
    </location>
    <ligand>
        <name>S-adenosyl-L-methionine</name>
        <dbReference type="ChEBI" id="CHEBI:59789"/>
    </ligand>
</feature>
<organism evidence="7 8">
    <name type="scientific">Methylobacterium trifolii</name>
    <dbReference type="NCBI Taxonomy" id="1003092"/>
    <lineage>
        <taxon>Bacteria</taxon>
        <taxon>Pseudomonadati</taxon>
        <taxon>Pseudomonadota</taxon>
        <taxon>Alphaproteobacteria</taxon>
        <taxon>Hyphomicrobiales</taxon>
        <taxon>Methylobacteriaceae</taxon>
        <taxon>Methylobacterium</taxon>
    </lineage>
</organism>
<dbReference type="EC" id="2.1.1.222" evidence="5"/>
<comment type="catalytic activity">
    <reaction evidence="5">
        <text>a 3-demethylubiquinol + S-adenosyl-L-methionine = a ubiquinol + S-adenosyl-L-homocysteine + H(+)</text>
        <dbReference type="Rhea" id="RHEA:44380"/>
        <dbReference type="Rhea" id="RHEA-COMP:9566"/>
        <dbReference type="Rhea" id="RHEA-COMP:10914"/>
        <dbReference type="ChEBI" id="CHEBI:15378"/>
        <dbReference type="ChEBI" id="CHEBI:17976"/>
        <dbReference type="ChEBI" id="CHEBI:57856"/>
        <dbReference type="ChEBI" id="CHEBI:59789"/>
        <dbReference type="ChEBI" id="CHEBI:84422"/>
        <dbReference type="EC" id="2.1.1.64"/>
    </reaction>
</comment>
<keyword evidence="8" id="KW-1185">Reference proteome</keyword>
<dbReference type="InterPro" id="IPR029063">
    <property type="entry name" value="SAM-dependent_MTases_sf"/>
</dbReference>
<dbReference type="PANTHER" id="PTHR43464">
    <property type="entry name" value="METHYLTRANSFERASE"/>
    <property type="match status" value="1"/>
</dbReference>
<evidence type="ECO:0000256" key="5">
    <source>
        <dbReference type="HAMAP-Rule" id="MF_00472"/>
    </source>
</evidence>
<comment type="pathway">
    <text evidence="5">Cofactor biosynthesis; ubiquinone biosynthesis.</text>
</comment>
<dbReference type="PANTHER" id="PTHR43464:SF19">
    <property type="entry name" value="UBIQUINONE BIOSYNTHESIS O-METHYLTRANSFERASE, MITOCHONDRIAL"/>
    <property type="match status" value="1"/>
</dbReference>
<evidence type="ECO:0000256" key="2">
    <source>
        <dbReference type="ARBA" id="ARBA00022679"/>
    </source>
</evidence>
<dbReference type="CDD" id="cd02440">
    <property type="entry name" value="AdoMet_MTases"/>
    <property type="match status" value="1"/>
</dbReference>
<proteinExistence type="inferred from homology"/>
<evidence type="ECO:0000256" key="3">
    <source>
        <dbReference type="ARBA" id="ARBA00022688"/>
    </source>
</evidence>
<reference evidence="7" key="1">
    <citation type="journal article" date="2021" name="Front. Microbiol.">
        <title>Comprehensive Comparative Genomics and Phenotyping of Methylobacterium Species.</title>
        <authorList>
            <person name="Alessa O."/>
            <person name="Ogura Y."/>
            <person name="Fujitani Y."/>
            <person name="Takami H."/>
            <person name="Hayashi T."/>
            <person name="Sahin N."/>
            <person name="Tani A."/>
        </authorList>
    </citation>
    <scope>NUCLEOTIDE SEQUENCE</scope>
    <source>
        <strain evidence="7">DSM 23632</strain>
    </source>
</reference>
<feature type="binding site" evidence="5">
    <location>
        <position position="153"/>
    </location>
    <ligand>
        <name>S-adenosyl-L-methionine</name>
        <dbReference type="ChEBI" id="CHEBI:59789"/>
    </ligand>
</feature>
<keyword evidence="1 5" id="KW-0489">Methyltransferase</keyword>
<feature type="binding site" evidence="5">
    <location>
        <position position="110"/>
    </location>
    <ligand>
        <name>S-adenosyl-L-methionine</name>
        <dbReference type="ChEBI" id="CHEBI:59789"/>
    </ligand>
</feature>
<evidence type="ECO:0000256" key="6">
    <source>
        <dbReference type="SAM" id="MobiDB-lite"/>
    </source>
</evidence>
<reference evidence="7" key="2">
    <citation type="submission" date="2021-08" db="EMBL/GenBank/DDBJ databases">
        <authorList>
            <person name="Tani A."/>
            <person name="Ola A."/>
            <person name="Ogura Y."/>
            <person name="Katsura K."/>
            <person name="Hayashi T."/>
        </authorList>
    </citation>
    <scope>NUCLEOTIDE SEQUENCE</scope>
    <source>
        <strain evidence="7">DSM 23632</strain>
    </source>
</reference>
<gene>
    <name evidence="5 7" type="primary">ubiG</name>
    <name evidence="7" type="ORF">MPOCJGCO_3918</name>
</gene>
<comment type="catalytic activity">
    <reaction evidence="5">
        <text>a 3-(all-trans-polyprenyl)benzene-1,2-diol + S-adenosyl-L-methionine = a 2-methoxy-6-(all-trans-polyprenyl)phenol + S-adenosyl-L-homocysteine + H(+)</text>
        <dbReference type="Rhea" id="RHEA:31411"/>
        <dbReference type="Rhea" id="RHEA-COMP:9550"/>
        <dbReference type="Rhea" id="RHEA-COMP:9551"/>
        <dbReference type="ChEBI" id="CHEBI:15378"/>
        <dbReference type="ChEBI" id="CHEBI:57856"/>
        <dbReference type="ChEBI" id="CHEBI:59789"/>
        <dbReference type="ChEBI" id="CHEBI:62729"/>
        <dbReference type="ChEBI" id="CHEBI:62731"/>
        <dbReference type="EC" id="2.1.1.222"/>
    </reaction>
</comment>
<keyword evidence="4 5" id="KW-0949">S-adenosyl-L-methionine</keyword>
<keyword evidence="7" id="KW-0830">Ubiquinone</keyword>
<dbReference type="EC" id="2.1.1.64" evidence="5"/>
<comment type="similarity">
    <text evidence="5">Belongs to the methyltransferase superfamily. UbiG/COQ3 family.</text>
</comment>
<dbReference type="EMBL" id="BPRB01000244">
    <property type="protein sequence ID" value="GJE61792.1"/>
    <property type="molecule type" value="Genomic_DNA"/>
</dbReference>
<keyword evidence="3 5" id="KW-0831">Ubiquinone biosynthesis</keyword>
<dbReference type="Pfam" id="PF13489">
    <property type="entry name" value="Methyltransf_23"/>
    <property type="match status" value="1"/>
</dbReference>
<keyword evidence="2 5" id="KW-0808">Transferase</keyword>
<comment type="caution">
    <text evidence="7">The sequence shown here is derived from an EMBL/GenBank/DDBJ whole genome shotgun (WGS) entry which is preliminary data.</text>
</comment>
<feature type="region of interest" description="Disordered" evidence="6">
    <location>
        <begin position="1"/>
        <end position="26"/>
    </location>
</feature>
<name>A0ABQ4U5W8_9HYPH</name>
<dbReference type="InterPro" id="IPR010233">
    <property type="entry name" value="UbiG_MeTrfase"/>
</dbReference>
<dbReference type="SUPFAM" id="SSF53335">
    <property type="entry name" value="S-adenosyl-L-methionine-dependent methyltransferases"/>
    <property type="match status" value="1"/>
</dbReference>
<sequence>MSIDDIAVTGRDTGRHTGTGSGAGSVDRGEVARFDALAATWWDEAGPMRVLHRFNPVRLAYIRDTACRHFGRDPARPFALEGLSVCDVGCGGGVLSEPLARLGATVTGLDPAARNIAVAKAHAEAEGVPVDYRCETIESVVAAGGRFDVVLIMEVIEHVADMPAFVATACAAVKPGGLLFAATINRTLRSFALAIVGAEYVLGWLPKGTHDWEKFVTPDELRRAIEAGGPRVTDTTGVVYNPLSDGWRPSRDTAVNYMVAAERSA</sequence>
<protein>
    <recommendedName>
        <fullName evidence="5">Ubiquinone biosynthesis O-methyltransferase</fullName>
    </recommendedName>
    <alternativeName>
        <fullName evidence="5">2-polyprenyl-6-hydroxyphenol methylase</fullName>
        <ecNumber evidence="5">2.1.1.222</ecNumber>
    </alternativeName>
    <alternativeName>
        <fullName evidence="5">3-demethylubiquinone 3-O-methyltransferase</fullName>
        <ecNumber evidence="5">2.1.1.64</ecNumber>
    </alternativeName>
</protein>
<dbReference type="NCBIfam" id="TIGR01983">
    <property type="entry name" value="UbiG"/>
    <property type="match status" value="1"/>
</dbReference>
<dbReference type="RefSeq" id="WP_238184349.1">
    <property type="nucleotide sequence ID" value="NZ_BPRB01000244.1"/>
</dbReference>
<evidence type="ECO:0000256" key="4">
    <source>
        <dbReference type="ARBA" id="ARBA00022691"/>
    </source>
</evidence>
<comment type="function">
    <text evidence="5">O-methyltransferase that catalyzes the 2 O-methylation steps in the ubiquinone biosynthetic pathway.</text>
</comment>
<evidence type="ECO:0000313" key="7">
    <source>
        <dbReference type="EMBL" id="GJE61792.1"/>
    </source>
</evidence>
<dbReference type="HAMAP" id="MF_00472">
    <property type="entry name" value="UbiG"/>
    <property type="match status" value="1"/>
</dbReference>
<evidence type="ECO:0000313" key="8">
    <source>
        <dbReference type="Proteomes" id="UP001055057"/>
    </source>
</evidence>
<accession>A0ABQ4U5W8</accession>
<evidence type="ECO:0000256" key="1">
    <source>
        <dbReference type="ARBA" id="ARBA00022603"/>
    </source>
</evidence>
<dbReference type="Gene3D" id="3.40.50.150">
    <property type="entry name" value="Vaccinia Virus protein VP39"/>
    <property type="match status" value="1"/>
</dbReference>